<reference evidence="3 4" key="1">
    <citation type="submission" date="2023-05" db="EMBL/GenBank/DDBJ databases">
        <title>Draft genome sequence of Streptomyces sp. B-S-A12 isolated from a cave soil in Thailand.</title>
        <authorList>
            <person name="Chamroensaksri N."/>
            <person name="Muangham S."/>
        </authorList>
    </citation>
    <scope>NUCLEOTIDE SEQUENCE [LARGE SCALE GENOMIC DNA]</scope>
    <source>
        <strain evidence="3 4">B-S-A12</strain>
    </source>
</reference>
<comment type="similarity">
    <text evidence="1">Belongs to the amidinotransferase family.</text>
</comment>
<dbReference type="PANTHER" id="PTHR10488">
    <property type="entry name" value="GLYCINE AMIDINOTRANSFERASE, MITOCHONDRIAL"/>
    <property type="match status" value="1"/>
</dbReference>
<evidence type="ECO:0000313" key="4">
    <source>
        <dbReference type="Proteomes" id="UP001237105"/>
    </source>
</evidence>
<dbReference type="RefSeq" id="WP_282539207.1">
    <property type="nucleotide sequence ID" value="NZ_JASCIS010000053.1"/>
</dbReference>
<gene>
    <name evidence="3" type="ORF">QIT00_33295</name>
</gene>
<dbReference type="Proteomes" id="UP001237105">
    <property type="component" value="Unassembled WGS sequence"/>
</dbReference>
<organism evidence="3 4">
    <name type="scientific">Streptomyces luteolus</name>
    <dbReference type="NCBI Taxonomy" id="3043615"/>
    <lineage>
        <taxon>Bacteria</taxon>
        <taxon>Bacillati</taxon>
        <taxon>Actinomycetota</taxon>
        <taxon>Actinomycetes</taxon>
        <taxon>Kitasatosporales</taxon>
        <taxon>Streptomycetaceae</taxon>
        <taxon>Streptomyces</taxon>
    </lineage>
</organism>
<evidence type="ECO:0000256" key="2">
    <source>
        <dbReference type="ARBA" id="ARBA00022679"/>
    </source>
</evidence>
<dbReference type="EMBL" id="JASCIS010000053">
    <property type="protein sequence ID" value="MDI3423363.1"/>
    <property type="molecule type" value="Genomic_DNA"/>
</dbReference>
<evidence type="ECO:0000313" key="3">
    <source>
        <dbReference type="EMBL" id="MDI3423363.1"/>
    </source>
</evidence>
<dbReference type="SUPFAM" id="SSF55909">
    <property type="entry name" value="Pentein"/>
    <property type="match status" value="1"/>
</dbReference>
<sequence>MRDDTRQPAGQNREPRPAVNSYTEWDPLREVVVGSLQNGAFPGWQESMARVVPDAAQQVFRERGGTPLPAGLVKAAEEELEGLVEVLEDHGVTAVRPDTVQHQTPFGTPSWSSAGGLYAGMPRDLLMVVGDAIIEAPMSWRSRYHEVDAFRSLIKSYFRRGARWLPAPRPQLTDELYRTGDAAGEWAVTEFEPVFDAADFLRFGRDLVVQRSHVTNAFGIDWVRRSLGPEFRVTVVDTDDPHAMHIDATMAPLAPGKLLVHPKRYVPHPLFDGWEILPAPAPTLPRDWPMYFCSPWVSMNVLSLNPETVLVERQEQPLIDALTAWGFRCVPVDFRHVYTFGGSFHCVTLDTVRDGGTGRYLSWPEDR</sequence>
<keyword evidence="2" id="KW-0808">Transferase</keyword>
<evidence type="ECO:0000256" key="1">
    <source>
        <dbReference type="ARBA" id="ARBA00006943"/>
    </source>
</evidence>
<name>A0ABT6T658_9ACTN</name>
<dbReference type="Gene3D" id="3.75.10.10">
    <property type="entry name" value="L-arginine/glycine Amidinotransferase, Chain A"/>
    <property type="match status" value="1"/>
</dbReference>
<comment type="caution">
    <text evidence="3">The sequence shown here is derived from an EMBL/GenBank/DDBJ whole genome shotgun (WGS) entry which is preliminary data.</text>
</comment>
<dbReference type="PANTHER" id="PTHR10488:SF1">
    <property type="entry name" value="GLYCINE AMIDINOTRANSFERASE, MITOCHONDRIAL"/>
    <property type="match status" value="1"/>
</dbReference>
<accession>A0ABT6T658</accession>
<keyword evidence="4" id="KW-1185">Reference proteome</keyword>
<proteinExistence type="inferred from homology"/>
<protein>
    <submittedName>
        <fullName evidence="3">Amidinotransferase</fullName>
    </submittedName>
</protein>
<dbReference type="InterPro" id="IPR033195">
    <property type="entry name" value="AmidinoTrfase"/>
</dbReference>